<evidence type="ECO:0000313" key="2">
    <source>
        <dbReference type="EMBL" id="GBB83838.1"/>
    </source>
</evidence>
<reference evidence="3" key="2">
    <citation type="submission" date="2019-10" db="EMBL/GenBank/DDBJ databases">
        <title>Conservation and host-specific expression of non-tandemly repeated heterogenous ribosome RNA gene in arbuscular mycorrhizal fungi.</title>
        <authorList>
            <person name="Maeda T."/>
            <person name="Kobayashi Y."/>
            <person name="Nakagawa T."/>
            <person name="Ezawa T."/>
            <person name="Yamaguchi K."/>
            <person name="Bino T."/>
            <person name="Nishimoto Y."/>
            <person name="Shigenobu S."/>
            <person name="Kawaguchi M."/>
        </authorList>
    </citation>
    <scope>NUCLEOTIDE SEQUENCE</scope>
    <source>
        <strain evidence="3">HR1</strain>
    </source>
</reference>
<dbReference type="SUPFAM" id="SSF53474">
    <property type="entry name" value="alpha/beta-Hydrolases"/>
    <property type="match status" value="1"/>
</dbReference>
<keyword evidence="4" id="KW-1185">Reference proteome</keyword>
<dbReference type="EMBL" id="BEXD01000058">
    <property type="protein sequence ID" value="GBB83838.1"/>
    <property type="molecule type" value="Genomic_DNA"/>
</dbReference>
<dbReference type="Proteomes" id="UP000615446">
    <property type="component" value="Unassembled WGS sequence"/>
</dbReference>
<dbReference type="InterPro" id="IPR029058">
    <property type="entry name" value="AB_hydrolase_fold"/>
</dbReference>
<dbReference type="PANTHER" id="PTHR33840:SF1">
    <property type="entry name" value="TLE1 PHOSPHOLIPASE DOMAIN-CONTAINING PROTEIN"/>
    <property type="match status" value="1"/>
</dbReference>
<dbReference type="STRING" id="94130.A0A2Z6QSZ1"/>
<protein>
    <submittedName>
        <fullName evidence="3">DUF2235 domain-containing protein</fullName>
    </submittedName>
</protein>
<dbReference type="Pfam" id="PF09994">
    <property type="entry name" value="T6SS_Tle1-like_cat"/>
    <property type="match status" value="1"/>
</dbReference>
<evidence type="ECO:0000313" key="3">
    <source>
        <dbReference type="EMBL" id="GES73900.1"/>
    </source>
</evidence>
<evidence type="ECO:0000313" key="4">
    <source>
        <dbReference type="Proteomes" id="UP000247702"/>
    </source>
</evidence>
<dbReference type="Proteomes" id="UP000247702">
    <property type="component" value="Unassembled WGS sequence"/>
</dbReference>
<accession>A0A2Z6QSZ1</accession>
<dbReference type="EMBL" id="BLAL01000011">
    <property type="protein sequence ID" value="GES73900.1"/>
    <property type="molecule type" value="Genomic_DNA"/>
</dbReference>
<proteinExistence type="predicted"/>
<dbReference type="PANTHER" id="PTHR33840">
    <property type="match status" value="1"/>
</dbReference>
<gene>
    <name evidence="3" type="ORF">RCL2_000140700</name>
    <name evidence="2" type="ORF">RclHR1_01050012</name>
</gene>
<dbReference type="AlphaFoldDB" id="A0A2Z6QSZ1"/>
<name>A0A2Z6QSZ1_9GLOM</name>
<organism evidence="2 4">
    <name type="scientific">Rhizophagus clarus</name>
    <dbReference type="NCBI Taxonomy" id="94130"/>
    <lineage>
        <taxon>Eukaryota</taxon>
        <taxon>Fungi</taxon>
        <taxon>Fungi incertae sedis</taxon>
        <taxon>Mucoromycota</taxon>
        <taxon>Glomeromycotina</taxon>
        <taxon>Glomeromycetes</taxon>
        <taxon>Glomerales</taxon>
        <taxon>Glomeraceae</taxon>
        <taxon>Rhizophagus</taxon>
    </lineage>
</organism>
<reference evidence="2 4" key="1">
    <citation type="submission" date="2017-11" db="EMBL/GenBank/DDBJ databases">
        <title>The genome of Rhizophagus clarus HR1 reveals common genetic basis of auxotrophy among arbuscular mycorrhizal fungi.</title>
        <authorList>
            <person name="Kobayashi Y."/>
        </authorList>
    </citation>
    <scope>NUCLEOTIDE SEQUENCE [LARGE SCALE GENOMIC DNA]</scope>
    <source>
        <strain evidence="2 4">HR1</strain>
    </source>
</reference>
<dbReference type="InterPro" id="IPR018712">
    <property type="entry name" value="Tle1-like_cat"/>
</dbReference>
<feature type="domain" description="T6SS Phospholipase effector Tle1-like catalytic" evidence="1">
    <location>
        <begin position="3"/>
        <end position="261"/>
    </location>
</feature>
<sequence length="394" mass="45432">MGKNIVVLCDGTWENKCFRTNVYVLSKLLPCLKGRQHVKYFNGIGVGEDPVNFIIDGAIAKNLKNKIKEAYNYIVSNYEPGDDIWLFGFSRGAYTVRSIAEMIQHCGILKDSNKFEDAYKFYRNNNKNNRNKNESVDFNKDKYSHPNTGPTKKVIKFLGLWDTVGAKGLPRFHVLGDDHFNYLELINLEVPNVVNFACQALAIHERVSFFKPCHILPNGHNKKDVIETWFPGVHLEIGGGNFYSFEVNENISKATMLWMINHIKNAKGLQFDCKIKAELHLDSNFPNKRFSKNVKHLIFDRSSSIIPTLMLKDRVIPCVKDEYSGNGKYLKKDLLYNNGDWLNQFGSRSHLSIQYASKAYENLRMQMNKEGIKLYGGNIIYESCRILRHKLRLR</sequence>
<evidence type="ECO:0000259" key="1">
    <source>
        <dbReference type="Pfam" id="PF09994"/>
    </source>
</evidence>
<dbReference type="OrthoDB" id="3057168at2759"/>
<comment type="caution">
    <text evidence="2">The sequence shown here is derived from an EMBL/GenBank/DDBJ whole genome shotgun (WGS) entry which is preliminary data.</text>
</comment>